<dbReference type="HOGENOM" id="CLU_028085_0_0_1"/>
<dbReference type="GO" id="GO:0005721">
    <property type="term" value="C:pericentric heterochromatin"/>
    <property type="evidence" value="ECO:0000318"/>
    <property type="project" value="GO_Central"/>
</dbReference>
<dbReference type="RefSeq" id="XP_067738807.1">
    <property type="nucleotide sequence ID" value="XM_067883354.1"/>
</dbReference>
<dbReference type="GO" id="GO:0031507">
    <property type="term" value="P:heterochromatin formation"/>
    <property type="evidence" value="ECO:0000318"/>
    <property type="project" value="GO_Central"/>
</dbReference>
<evidence type="ECO:0000256" key="1">
    <source>
        <dbReference type="ARBA" id="ARBA00004123"/>
    </source>
</evidence>
<feature type="region of interest" description="Disordered" evidence="3">
    <location>
        <begin position="130"/>
        <end position="167"/>
    </location>
</feature>
<dbReference type="InParanoid" id="H3GPR2"/>
<dbReference type="Pfam" id="PF00385">
    <property type="entry name" value="Chromo"/>
    <property type="match status" value="1"/>
</dbReference>
<dbReference type="CDD" id="cd00024">
    <property type="entry name" value="CD_CSD"/>
    <property type="match status" value="1"/>
</dbReference>
<name>H3GPR2_PHYRM</name>
<dbReference type="GO" id="GO:0003682">
    <property type="term" value="F:chromatin binding"/>
    <property type="evidence" value="ECO:0000318"/>
    <property type="project" value="GO_Central"/>
</dbReference>
<dbReference type="eggNOG" id="ENOG502S525">
    <property type="taxonomic scope" value="Eukaryota"/>
</dbReference>
<dbReference type="EMBL" id="DS566031">
    <property type="status" value="NOT_ANNOTATED_CDS"/>
    <property type="molecule type" value="Genomic_DNA"/>
</dbReference>
<dbReference type="AlphaFoldDB" id="H3GPR2"/>
<dbReference type="EnsemblProtists" id="Phyra78720">
    <property type="protein sequence ID" value="Phyra78720"/>
    <property type="gene ID" value="Phyra78720"/>
</dbReference>
<evidence type="ECO:0000256" key="2">
    <source>
        <dbReference type="ARBA" id="ARBA00023242"/>
    </source>
</evidence>
<dbReference type="SMART" id="SM00298">
    <property type="entry name" value="CHROMO"/>
    <property type="match status" value="2"/>
</dbReference>
<feature type="region of interest" description="Disordered" evidence="3">
    <location>
        <begin position="229"/>
        <end position="262"/>
    </location>
</feature>
<comment type="subcellular location">
    <subcellularLocation>
        <location evidence="1">Nucleus</location>
    </subcellularLocation>
</comment>
<dbReference type="InterPro" id="IPR000953">
    <property type="entry name" value="Chromo/chromo_shadow_dom"/>
</dbReference>
<dbReference type="GeneID" id="94219156"/>
<feature type="compositionally biased region" description="Polar residues" evidence="3">
    <location>
        <begin position="243"/>
        <end position="253"/>
    </location>
</feature>
<dbReference type="GO" id="GO:0005634">
    <property type="term" value="C:nucleus"/>
    <property type="evidence" value="ECO:0007669"/>
    <property type="project" value="UniProtKB-SubCell"/>
</dbReference>
<evidence type="ECO:0000259" key="4">
    <source>
        <dbReference type="PROSITE" id="PS50013"/>
    </source>
</evidence>
<dbReference type="OMA" id="SQIDGEH"/>
<feature type="region of interest" description="Disordered" evidence="3">
    <location>
        <begin position="431"/>
        <end position="494"/>
    </location>
</feature>
<dbReference type="InterPro" id="IPR051219">
    <property type="entry name" value="Heterochromatin_chromo-domain"/>
</dbReference>
<proteinExistence type="predicted"/>
<feature type="region of interest" description="Disordered" evidence="3">
    <location>
        <begin position="329"/>
        <end position="352"/>
    </location>
</feature>
<dbReference type="InterPro" id="IPR023780">
    <property type="entry name" value="Chromo_domain"/>
</dbReference>
<reference evidence="5" key="2">
    <citation type="submission" date="2015-06" db="UniProtKB">
        <authorList>
            <consortium name="EnsemblProtists"/>
        </authorList>
    </citation>
    <scope>IDENTIFICATION</scope>
    <source>
        <strain evidence="5">Pr102</strain>
    </source>
</reference>
<dbReference type="STRING" id="164328.H3GPR2"/>
<accession>H3GPR2</accession>
<evidence type="ECO:0000313" key="5">
    <source>
        <dbReference type="EnsemblProtists" id="Phyra78720"/>
    </source>
</evidence>
<reference evidence="6" key="1">
    <citation type="journal article" date="2006" name="Science">
        <title>Phytophthora genome sequences uncover evolutionary origins and mechanisms of pathogenesis.</title>
        <authorList>
            <person name="Tyler B.M."/>
            <person name="Tripathy S."/>
            <person name="Zhang X."/>
            <person name="Dehal P."/>
            <person name="Jiang R.H."/>
            <person name="Aerts A."/>
            <person name="Arredondo F.D."/>
            <person name="Baxter L."/>
            <person name="Bensasson D."/>
            <person name="Beynon J.L."/>
            <person name="Chapman J."/>
            <person name="Damasceno C.M."/>
            <person name="Dorrance A.E."/>
            <person name="Dou D."/>
            <person name="Dickerman A.W."/>
            <person name="Dubchak I.L."/>
            <person name="Garbelotto M."/>
            <person name="Gijzen M."/>
            <person name="Gordon S.G."/>
            <person name="Govers F."/>
            <person name="Grunwald N.J."/>
            <person name="Huang W."/>
            <person name="Ivors K.L."/>
            <person name="Jones R.W."/>
            <person name="Kamoun S."/>
            <person name="Krampis K."/>
            <person name="Lamour K.H."/>
            <person name="Lee M.K."/>
            <person name="McDonald W.H."/>
            <person name="Medina M."/>
            <person name="Meijer H.J."/>
            <person name="Nordberg E.K."/>
            <person name="Maclean D.J."/>
            <person name="Ospina-Giraldo M.D."/>
            <person name="Morris P.F."/>
            <person name="Phuntumart V."/>
            <person name="Putnam N.H."/>
            <person name="Rash S."/>
            <person name="Rose J.K."/>
            <person name="Sakihama Y."/>
            <person name="Salamov A.A."/>
            <person name="Savidor A."/>
            <person name="Scheuring C.F."/>
            <person name="Smith B.M."/>
            <person name="Sobral B.W."/>
            <person name="Terry A."/>
            <person name="Torto-Alalibo T.A."/>
            <person name="Win J."/>
            <person name="Xu Z."/>
            <person name="Zhang H."/>
            <person name="Grigoriev I.V."/>
            <person name="Rokhsar D.S."/>
            <person name="Boore J.L."/>
        </authorList>
    </citation>
    <scope>NUCLEOTIDE SEQUENCE [LARGE SCALE GENOMIC DNA]</scope>
    <source>
        <strain evidence="6">Pr102</strain>
    </source>
</reference>
<dbReference type="SUPFAM" id="SSF54160">
    <property type="entry name" value="Chromo domain-like"/>
    <property type="match status" value="2"/>
</dbReference>
<sequence length="516" mass="57129">MASVTACAARAIAASSPQEQDREKAFFETWLRLMERQKDAAGLTQVLQRVLTQSADVTANLQDARHQANLLSANAKTLSELVATLNDFFFRDIVPALKRARTMGPNGSSVTAQDPLDRYLERGDETTTMPQAFVDDMSGWEAPNGQETTRETPDRTDGGDDQPSDDEISSEMFHDLLISNSLKFTAMQAQDYSAMIQRRAIQQQAAGQTTDAAAPNAAAIGKRARIAPPPIVTNLSPRAAPRTASTPRTQSRSPDAVNKKDRIGKQAAASLVAEIVLGVRTYGKAKEYLMRWQGVSVPLWIARRKAPAHAKELIDQYVAELRARDNALANQRETGKSRKGNKKKGTSERGATGGGMEFYTVDHIVNHRMLSGKRQYLVRWESYDESEDTWENADKLRVDVPDIVNAYEEKLQRTSVRAEVVHLAMSELNRDGAAGSKSTSKKRKTGKSKVQLPVRGSQADGEHGKEKRRRISVGDGEDKNCENDGGNTSEDDYLFHLEEAELEEFTENEFSDKLNN</sequence>
<protein>
    <recommendedName>
        <fullName evidence="4">Chromo domain-containing protein</fullName>
    </recommendedName>
</protein>
<feature type="compositionally biased region" description="Basic and acidic residues" evidence="3">
    <location>
        <begin position="148"/>
        <end position="158"/>
    </location>
</feature>
<evidence type="ECO:0000313" key="6">
    <source>
        <dbReference type="Proteomes" id="UP000005238"/>
    </source>
</evidence>
<keyword evidence="6" id="KW-1185">Reference proteome</keyword>
<keyword evidence="2" id="KW-0539">Nucleus</keyword>
<feature type="domain" description="Chromo" evidence="4">
    <location>
        <begin position="359"/>
        <end position="419"/>
    </location>
</feature>
<dbReference type="VEuPathDB" id="FungiDB:KRP23_12728"/>
<dbReference type="VEuPathDB" id="FungiDB:KRP22_15338"/>
<dbReference type="Proteomes" id="UP000005238">
    <property type="component" value="Unassembled WGS sequence"/>
</dbReference>
<evidence type="ECO:0000256" key="3">
    <source>
        <dbReference type="SAM" id="MobiDB-lite"/>
    </source>
</evidence>
<organism evidence="5 6">
    <name type="scientific">Phytophthora ramorum</name>
    <name type="common">Sudden oak death agent</name>
    <dbReference type="NCBI Taxonomy" id="164328"/>
    <lineage>
        <taxon>Eukaryota</taxon>
        <taxon>Sar</taxon>
        <taxon>Stramenopiles</taxon>
        <taxon>Oomycota</taxon>
        <taxon>Peronosporomycetes</taxon>
        <taxon>Peronosporales</taxon>
        <taxon>Peronosporaceae</taxon>
        <taxon>Phytophthora</taxon>
    </lineage>
</organism>
<dbReference type="OrthoDB" id="433924at2759"/>
<dbReference type="InterPro" id="IPR016197">
    <property type="entry name" value="Chromo-like_dom_sf"/>
</dbReference>
<dbReference type="PROSITE" id="PS50013">
    <property type="entry name" value="CHROMO_2"/>
    <property type="match status" value="1"/>
</dbReference>
<dbReference type="PANTHER" id="PTHR22812">
    <property type="entry name" value="CHROMOBOX PROTEIN"/>
    <property type="match status" value="1"/>
</dbReference>
<dbReference type="Gene3D" id="2.40.50.40">
    <property type="match status" value="1"/>
</dbReference>